<protein>
    <submittedName>
        <fullName evidence="2">4a-hydroxytetrahydrobiopterin dehydratase</fullName>
    </submittedName>
</protein>
<dbReference type="OrthoDB" id="15077at2"/>
<dbReference type="Pfam" id="PF18029">
    <property type="entry name" value="Glyoxalase_6"/>
    <property type="match status" value="1"/>
</dbReference>
<dbReference type="PANTHER" id="PTHR35908">
    <property type="entry name" value="HYPOTHETICAL FUSION PROTEIN"/>
    <property type="match status" value="1"/>
</dbReference>
<evidence type="ECO:0000313" key="2">
    <source>
        <dbReference type="EMBL" id="OZM74964.1"/>
    </source>
</evidence>
<dbReference type="InterPro" id="IPR029068">
    <property type="entry name" value="Glyas_Bleomycin-R_OHBP_Dase"/>
</dbReference>
<dbReference type="AlphaFoldDB" id="A0A263D8X5"/>
<gene>
    <name evidence="2" type="ORF">CFN78_01835</name>
</gene>
<comment type="caution">
    <text evidence="2">The sequence shown here is derived from an EMBL/GenBank/DDBJ whole genome shotgun (WGS) entry which is preliminary data.</text>
</comment>
<reference evidence="2 3" key="1">
    <citation type="submission" date="2017-07" db="EMBL/GenBank/DDBJ databases">
        <title>Amycolatopsis antarcticus sp. nov., isolated from the surface of an Antarcticus brown macroalga.</title>
        <authorList>
            <person name="Wang J."/>
            <person name="Leiva S."/>
            <person name="Huang J."/>
            <person name="Huang Y."/>
        </authorList>
    </citation>
    <scope>NUCLEOTIDE SEQUENCE [LARGE SCALE GENOMIC DNA]</scope>
    <source>
        <strain evidence="2 3">AU-G6</strain>
    </source>
</reference>
<dbReference type="SUPFAM" id="SSF54593">
    <property type="entry name" value="Glyoxalase/Bleomycin resistance protein/Dihydroxybiphenyl dioxygenase"/>
    <property type="match status" value="1"/>
</dbReference>
<dbReference type="EMBL" id="NKYE01000001">
    <property type="protein sequence ID" value="OZM74964.1"/>
    <property type="molecule type" value="Genomic_DNA"/>
</dbReference>
<proteinExistence type="predicted"/>
<dbReference type="InterPro" id="IPR041581">
    <property type="entry name" value="Glyoxalase_6"/>
</dbReference>
<evidence type="ECO:0000313" key="3">
    <source>
        <dbReference type="Proteomes" id="UP000242444"/>
    </source>
</evidence>
<evidence type="ECO:0000259" key="1">
    <source>
        <dbReference type="Pfam" id="PF18029"/>
    </source>
</evidence>
<keyword evidence="3" id="KW-1185">Reference proteome</keyword>
<accession>A0A263D8X5</accession>
<dbReference type="Gene3D" id="3.10.180.10">
    <property type="entry name" value="2,3-Dihydroxybiphenyl 1,2-Dioxygenase, domain 1"/>
    <property type="match status" value="1"/>
</dbReference>
<dbReference type="PANTHER" id="PTHR35908:SF1">
    <property type="entry name" value="CONSERVED PROTEIN"/>
    <property type="match status" value="1"/>
</dbReference>
<dbReference type="Proteomes" id="UP000242444">
    <property type="component" value="Unassembled WGS sequence"/>
</dbReference>
<dbReference type="InParanoid" id="A0A263D8X5"/>
<sequence>MDESVSRREISATVSDLGWRYVLGSLSASVRAESSAGAVQIAARLAEEAGDAAEESLRMDIRRDRLIVSLQSFAQGRVTRGELDLARRIAVTLGELGARLDPGPEAGIRSVQVIEIAVDALDIAGIRPFWRAVLGYQDEPVTTGTPDALVDPLGQGPSVWFQQMTEPRPQRNRIHLDVSVPHDETRRRIDAALAAGGTLLGEEAAPAFWVLADAESNEVCVTTWQGRD</sequence>
<name>A0A263D8X5_9PSEU</name>
<feature type="domain" description="Glyoxalase-like" evidence="1">
    <location>
        <begin position="116"/>
        <end position="222"/>
    </location>
</feature>
<organism evidence="2 3">
    <name type="scientific">Amycolatopsis antarctica</name>
    <dbReference type="NCBI Taxonomy" id="1854586"/>
    <lineage>
        <taxon>Bacteria</taxon>
        <taxon>Bacillati</taxon>
        <taxon>Actinomycetota</taxon>
        <taxon>Actinomycetes</taxon>
        <taxon>Pseudonocardiales</taxon>
        <taxon>Pseudonocardiaceae</taxon>
        <taxon>Amycolatopsis</taxon>
    </lineage>
</organism>